<dbReference type="Proteomes" id="UP000708208">
    <property type="component" value="Unassembled WGS sequence"/>
</dbReference>
<evidence type="ECO:0000313" key="3">
    <source>
        <dbReference type="Proteomes" id="UP000708208"/>
    </source>
</evidence>
<gene>
    <name evidence="2" type="ORF">AFUS01_LOCUS30042</name>
</gene>
<dbReference type="EMBL" id="CAJVCH010454261">
    <property type="protein sequence ID" value="CAG7819607.1"/>
    <property type="molecule type" value="Genomic_DNA"/>
</dbReference>
<name>A0A8J2KNF5_9HEXA</name>
<dbReference type="AlphaFoldDB" id="A0A8J2KNF5"/>
<evidence type="ECO:0000259" key="1">
    <source>
        <dbReference type="Pfam" id="PF15633"/>
    </source>
</evidence>
<dbReference type="InterPro" id="IPR028920">
    <property type="entry name" value="Tox-ART-HYD1_dom"/>
</dbReference>
<proteinExistence type="predicted"/>
<protein>
    <recommendedName>
        <fullName evidence="1">Tox-ART-HYD1 domain-containing protein</fullName>
    </recommendedName>
</protein>
<sequence length="132" mass="15086">TTLKLGFLAKAKIRTMVALYHYTSRSNSIKIENSGVIYQSINNASYGKGVYLTSLSPSNKLDTIALNNHLSSQLGQQQLKQNEKKAEVAFEFDSEQISATKIRNTSGRDIWLVRDKNIYLDNYTWRKVYTKM</sequence>
<feature type="domain" description="Tox-ART-HYD1" evidence="1">
    <location>
        <begin position="19"/>
        <end position="112"/>
    </location>
</feature>
<evidence type="ECO:0000313" key="2">
    <source>
        <dbReference type="EMBL" id="CAG7819607.1"/>
    </source>
</evidence>
<feature type="non-terminal residue" evidence="2">
    <location>
        <position position="1"/>
    </location>
</feature>
<dbReference type="OrthoDB" id="436331at2759"/>
<keyword evidence="3" id="KW-1185">Reference proteome</keyword>
<dbReference type="Pfam" id="PF15633">
    <property type="entry name" value="Tox-ART-HYD1"/>
    <property type="match status" value="1"/>
</dbReference>
<reference evidence="2" key="1">
    <citation type="submission" date="2021-06" db="EMBL/GenBank/DDBJ databases">
        <authorList>
            <person name="Hodson N. C."/>
            <person name="Mongue J. A."/>
            <person name="Jaron S. K."/>
        </authorList>
    </citation>
    <scope>NUCLEOTIDE SEQUENCE</scope>
</reference>
<comment type="caution">
    <text evidence="2">The sequence shown here is derived from an EMBL/GenBank/DDBJ whole genome shotgun (WGS) entry which is preliminary data.</text>
</comment>
<accession>A0A8J2KNF5</accession>
<organism evidence="2 3">
    <name type="scientific">Allacma fusca</name>
    <dbReference type="NCBI Taxonomy" id="39272"/>
    <lineage>
        <taxon>Eukaryota</taxon>
        <taxon>Metazoa</taxon>
        <taxon>Ecdysozoa</taxon>
        <taxon>Arthropoda</taxon>
        <taxon>Hexapoda</taxon>
        <taxon>Collembola</taxon>
        <taxon>Symphypleona</taxon>
        <taxon>Sminthuridae</taxon>
        <taxon>Allacma</taxon>
    </lineage>
</organism>